<evidence type="ECO:0000256" key="7">
    <source>
        <dbReference type="ARBA" id="ARBA00048045"/>
    </source>
</evidence>
<feature type="binding site" evidence="8">
    <location>
        <position position="100"/>
    </location>
    <ligand>
        <name>Zn(2+)</name>
        <dbReference type="ChEBI" id="CHEBI:29105"/>
        <note>catalytic</note>
    </ligand>
</feature>
<organism evidence="10 11">
    <name type="scientific">Candidatus Cryptobacteroides merdigallinarum</name>
    <dbReference type="NCBI Taxonomy" id="2840770"/>
    <lineage>
        <taxon>Bacteria</taxon>
        <taxon>Pseudomonadati</taxon>
        <taxon>Bacteroidota</taxon>
        <taxon>Bacteroidia</taxon>
        <taxon>Bacteroidales</taxon>
        <taxon>Candidatus Cryptobacteroides</taxon>
    </lineage>
</organism>
<evidence type="ECO:0000256" key="5">
    <source>
        <dbReference type="ARBA" id="ARBA00022801"/>
    </source>
</evidence>
<dbReference type="GO" id="GO:0002100">
    <property type="term" value="P:tRNA wobble adenosine to inosine editing"/>
    <property type="evidence" value="ECO:0007669"/>
    <property type="project" value="UniProtKB-UniRule"/>
</dbReference>
<dbReference type="EC" id="3.5.4.33" evidence="8"/>
<protein>
    <recommendedName>
        <fullName evidence="8">tRNA-specific adenosine deaminase</fullName>
        <ecNumber evidence="8">3.5.4.33</ecNumber>
    </recommendedName>
</protein>
<dbReference type="GO" id="GO:0008270">
    <property type="term" value="F:zinc ion binding"/>
    <property type="evidence" value="ECO:0007669"/>
    <property type="project" value="UniProtKB-UniRule"/>
</dbReference>
<dbReference type="InterPro" id="IPR016192">
    <property type="entry name" value="APOBEC/CMP_deaminase_Zn-bd"/>
</dbReference>
<sequence>MPVLEKFKTPSKFASDMENIDERFMREALKEASAALEEDEVPVGAVIVCNGRVIGRGHNMTEKLKDPTAHAEMIAITSATEALGGKYLTGCTMYVTVEPCGMCASALCWAKISEVVFGAGDPKRGCTLYSPSLFHPKTTVRHGVLAAECGALVADFFRGKRQ</sequence>
<comment type="caution">
    <text evidence="10">The sequence shown here is derived from an EMBL/GenBank/DDBJ whole genome shotgun (WGS) entry which is preliminary data.</text>
</comment>
<name>A0A9D9EQM4_9BACT</name>
<proteinExistence type="inferred from homology"/>
<dbReference type="GO" id="GO:0052717">
    <property type="term" value="F:tRNA-specific adenosine-34 deaminase activity"/>
    <property type="evidence" value="ECO:0007669"/>
    <property type="project" value="UniProtKB-UniRule"/>
</dbReference>
<accession>A0A9D9EQM4</accession>
<dbReference type="PANTHER" id="PTHR11079:SF202">
    <property type="entry name" value="TRNA-SPECIFIC ADENOSINE DEAMINASE"/>
    <property type="match status" value="1"/>
</dbReference>
<evidence type="ECO:0000259" key="9">
    <source>
        <dbReference type="PROSITE" id="PS51747"/>
    </source>
</evidence>
<feature type="domain" description="CMP/dCMP-type deaminase" evidence="9">
    <location>
        <begin position="19"/>
        <end position="128"/>
    </location>
</feature>
<dbReference type="PROSITE" id="PS00903">
    <property type="entry name" value="CYT_DCMP_DEAMINASES_1"/>
    <property type="match status" value="1"/>
</dbReference>
<reference evidence="10" key="1">
    <citation type="submission" date="2020-10" db="EMBL/GenBank/DDBJ databases">
        <authorList>
            <person name="Gilroy R."/>
        </authorList>
    </citation>
    <scope>NUCLEOTIDE SEQUENCE</scope>
    <source>
        <strain evidence="10">20514</strain>
    </source>
</reference>
<dbReference type="EMBL" id="JADIMQ010000134">
    <property type="protein sequence ID" value="MBO8449469.1"/>
    <property type="molecule type" value="Genomic_DNA"/>
</dbReference>
<keyword evidence="3 8" id="KW-0819">tRNA processing</keyword>
<evidence type="ECO:0000256" key="1">
    <source>
        <dbReference type="ARBA" id="ARBA00010669"/>
    </source>
</evidence>
<keyword evidence="4 8" id="KW-0479">Metal-binding</keyword>
<comment type="subunit">
    <text evidence="2 8">Homodimer.</text>
</comment>
<evidence type="ECO:0000256" key="6">
    <source>
        <dbReference type="ARBA" id="ARBA00022833"/>
    </source>
</evidence>
<comment type="cofactor">
    <cofactor evidence="8">
        <name>Zn(2+)</name>
        <dbReference type="ChEBI" id="CHEBI:29105"/>
    </cofactor>
    <text evidence="8">Binds 1 zinc ion per subunit.</text>
</comment>
<dbReference type="Gene3D" id="3.40.140.10">
    <property type="entry name" value="Cytidine Deaminase, domain 2"/>
    <property type="match status" value="1"/>
</dbReference>
<feature type="active site" description="Proton donor" evidence="8">
    <location>
        <position position="72"/>
    </location>
</feature>
<dbReference type="InterPro" id="IPR002125">
    <property type="entry name" value="CMP_dCMP_dom"/>
</dbReference>
<comment type="function">
    <text evidence="8">Catalyzes the deamination of adenosine to inosine at the wobble position 34 of tRNA(Arg2).</text>
</comment>
<dbReference type="InterPro" id="IPR028883">
    <property type="entry name" value="tRNA_aden_deaminase"/>
</dbReference>
<evidence type="ECO:0000256" key="8">
    <source>
        <dbReference type="HAMAP-Rule" id="MF_00972"/>
    </source>
</evidence>
<dbReference type="HAMAP" id="MF_00972">
    <property type="entry name" value="tRNA_aden_deaminase"/>
    <property type="match status" value="1"/>
</dbReference>
<feature type="binding site" evidence="8">
    <location>
        <position position="103"/>
    </location>
    <ligand>
        <name>Zn(2+)</name>
        <dbReference type="ChEBI" id="CHEBI:29105"/>
        <note>catalytic</note>
    </ligand>
</feature>
<comment type="catalytic activity">
    <reaction evidence="7 8">
        <text>adenosine(34) in tRNA + H2O + H(+) = inosine(34) in tRNA + NH4(+)</text>
        <dbReference type="Rhea" id="RHEA:43168"/>
        <dbReference type="Rhea" id="RHEA-COMP:10373"/>
        <dbReference type="Rhea" id="RHEA-COMP:10374"/>
        <dbReference type="ChEBI" id="CHEBI:15377"/>
        <dbReference type="ChEBI" id="CHEBI:15378"/>
        <dbReference type="ChEBI" id="CHEBI:28938"/>
        <dbReference type="ChEBI" id="CHEBI:74411"/>
        <dbReference type="ChEBI" id="CHEBI:82852"/>
        <dbReference type="EC" id="3.5.4.33"/>
    </reaction>
</comment>
<evidence type="ECO:0000256" key="3">
    <source>
        <dbReference type="ARBA" id="ARBA00022694"/>
    </source>
</evidence>
<keyword evidence="6 8" id="KW-0862">Zinc</keyword>
<gene>
    <name evidence="8" type="primary">tadA</name>
    <name evidence="10" type="ORF">IAC29_09430</name>
</gene>
<dbReference type="Proteomes" id="UP000810252">
    <property type="component" value="Unassembled WGS sequence"/>
</dbReference>
<evidence type="ECO:0000256" key="2">
    <source>
        <dbReference type="ARBA" id="ARBA00011738"/>
    </source>
</evidence>
<dbReference type="SUPFAM" id="SSF53927">
    <property type="entry name" value="Cytidine deaminase-like"/>
    <property type="match status" value="1"/>
</dbReference>
<reference evidence="10" key="2">
    <citation type="journal article" date="2021" name="PeerJ">
        <title>Extensive microbial diversity within the chicken gut microbiome revealed by metagenomics and culture.</title>
        <authorList>
            <person name="Gilroy R."/>
            <person name="Ravi A."/>
            <person name="Getino M."/>
            <person name="Pursley I."/>
            <person name="Horton D.L."/>
            <person name="Alikhan N.F."/>
            <person name="Baker D."/>
            <person name="Gharbi K."/>
            <person name="Hall N."/>
            <person name="Watson M."/>
            <person name="Adriaenssens E.M."/>
            <person name="Foster-Nyarko E."/>
            <person name="Jarju S."/>
            <person name="Secka A."/>
            <person name="Antonio M."/>
            <person name="Oren A."/>
            <person name="Chaudhuri R.R."/>
            <person name="La Ragione R."/>
            <person name="Hildebrand F."/>
            <person name="Pallen M.J."/>
        </authorList>
    </citation>
    <scope>NUCLEOTIDE SEQUENCE</scope>
    <source>
        <strain evidence="10">20514</strain>
    </source>
</reference>
<dbReference type="PROSITE" id="PS51747">
    <property type="entry name" value="CYT_DCMP_DEAMINASES_2"/>
    <property type="match status" value="1"/>
</dbReference>
<keyword evidence="5 8" id="KW-0378">Hydrolase</keyword>
<evidence type="ECO:0000256" key="4">
    <source>
        <dbReference type="ARBA" id="ARBA00022723"/>
    </source>
</evidence>
<dbReference type="AlphaFoldDB" id="A0A9D9EQM4"/>
<evidence type="ECO:0000313" key="10">
    <source>
        <dbReference type="EMBL" id="MBO8449469.1"/>
    </source>
</evidence>
<dbReference type="CDD" id="cd01285">
    <property type="entry name" value="nucleoside_deaminase"/>
    <property type="match status" value="1"/>
</dbReference>
<dbReference type="InterPro" id="IPR016193">
    <property type="entry name" value="Cytidine_deaminase-like"/>
</dbReference>
<comment type="similarity">
    <text evidence="1">Belongs to the cytidine and deoxycytidylate deaminase family. ADAT2 subfamily.</text>
</comment>
<dbReference type="Pfam" id="PF00383">
    <property type="entry name" value="dCMP_cyt_deam_1"/>
    <property type="match status" value="1"/>
</dbReference>
<evidence type="ECO:0000313" key="11">
    <source>
        <dbReference type="Proteomes" id="UP000810252"/>
    </source>
</evidence>
<feature type="binding site" evidence="8">
    <location>
        <position position="70"/>
    </location>
    <ligand>
        <name>Zn(2+)</name>
        <dbReference type="ChEBI" id="CHEBI:29105"/>
        <note>catalytic</note>
    </ligand>
</feature>
<dbReference type="PANTHER" id="PTHR11079">
    <property type="entry name" value="CYTOSINE DEAMINASE FAMILY MEMBER"/>
    <property type="match status" value="1"/>
</dbReference>